<feature type="transmembrane region" description="Helical" evidence="6">
    <location>
        <begin position="150"/>
        <end position="171"/>
    </location>
</feature>
<dbReference type="InterPro" id="IPR000620">
    <property type="entry name" value="EamA_dom"/>
</dbReference>
<keyword evidence="9" id="KW-1185">Reference proteome</keyword>
<feature type="domain" description="EamA" evidence="7">
    <location>
        <begin position="120"/>
        <end position="254"/>
    </location>
</feature>
<proteinExistence type="inferred from homology"/>
<dbReference type="SUPFAM" id="SSF103481">
    <property type="entry name" value="Multidrug resistance efflux transporter EmrE"/>
    <property type="match status" value="2"/>
</dbReference>
<evidence type="ECO:0000313" key="9">
    <source>
        <dbReference type="Proteomes" id="UP001156601"/>
    </source>
</evidence>
<evidence type="ECO:0000313" key="8">
    <source>
        <dbReference type="EMBL" id="GLR69868.1"/>
    </source>
</evidence>
<feature type="transmembrane region" description="Helical" evidence="6">
    <location>
        <begin position="214"/>
        <end position="232"/>
    </location>
</feature>
<dbReference type="GO" id="GO:0016020">
    <property type="term" value="C:membrane"/>
    <property type="evidence" value="ECO:0007669"/>
    <property type="project" value="UniProtKB-SubCell"/>
</dbReference>
<feature type="transmembrane region" description="Helical" evidence="6">
    <location>
        <begin position="238"/>
        <end position="261"/>
    </location>
</feature>
<name>A0AA37SUV0_9ALTE</name>
<reference evidence="8" key="2">
    <citation type="submission" date="2023-01" db="EMBL/GenBank/DDBJ databases">
        <title>Draft genome sequence of Agaribacter marinus strain NBRC 110023.</title>
        <authorList>
            <person name="Sun Q."/>
            <person name="Mori K."/>
        </authorList>
    </citation>
    <scope>NUCLEOTIDE SEQUENCE</scope>
    <source>
        <strain evidence="8">NBRC 110023</strain>
    </source>
</reference>
<dbReference type="PANTHER" id="PTHR32322:SF2">
    <property type="entry name" value="EAMA DOMAIN-CONTAINING PROTEIN"/>
    <property type="match status" value="1"/>
</dbReference>
<evidence type="ECO:0000256" key="5">
    <source>
        <dbReference type="ARBA" id="ARBA00023136"/>
    </source>
</evidence>
<keyword evidence="4 6" id="KW-1133">Transmembrane helix</keyword>
<comment type="similarity">
    <text evidence="2">Belongs to the EamA transporter family.</text>
</comment>
<evidence type="ECO:0000256" key="4">
    <source>
        <dbReference type="ARBA" id="ARBA00022989"/>
    </source>
</evidence>
<dbReference type="Pfam" id="PF00892">
    <property type="entry name" value="EamA"/>
    <property type="match status" value="2"/>
</dbReference>
<feature type="domain" description="EamA" evidence="7">
    <location>
        <begin position="4"/>
        <end position="105"/>
    </location>
</feature>
<feature type="transmembrane region" description="Helical" evidence="6">
    <location>
        <begin position="6"/>
        <end position="23"/>
    </location>
</feature>
<reference evidence="8" key="1">
    <citation type="journal article" date="2014" name="Int. J. Syst. Evol. Microbiol.">
        <title>Complete genome sequence of Corynebacterium casei LMG S-19264T (=DSM 44701T), isolated from a smear-ripened cheese.</title>
        <authorList>
            <consortium name="US DOE Joint Genome Institute (JGI-PGF)"/>
            <person name="Walter F."/>
            <person name="Albersmeier A."/>
            <person name="Kalinowski J."/>
            <person name="Ruckert C."/>
        </authorList>
    </citation>
    <scope>NUCLEOTIDE SEQUENCE</scope>
    <source>
        <strain evidence="8">NBRC 110023</strain>
    </source>
</reference>
<dbReference type="InterPro" id="IPR037185">
    <property type="entry name" value="EmrE-like"/>
</dbReference>
<comment type="subcellular location">
    <subcellularLocation>
        <location evidence="1">Membrane</location>
        <topology evidence="1">Multi-pass membrane protein</topology>
    </subcellularLocation>
</comment>
<feature type="transmembrane region" description="Helical" evidence="6">
    <location>
        <begin position="88"/>
        <end position="106"/>
    </location>
</feature>
<organism evidence="8 9">
    <name type="scientific">Agaribacter marinus</name>
    <dbReference type="NCBI Taxonomy" id="1431249"/>
    <lineage>
        <taxon>Bacteria</taxon>
        <taxon>Pseudomonadati</taxon>
        <taxon>Pseudomonadota</taxon>
        <taxon>Gammaproteobacteria</taxon>
        <taxon>Alteromonadales</taxon>
        <taxon>Alteromonadaceae</taxon>
        <taxon>Agaribacter</taxon>
    </lineage>
</organism>
<evidence type="ECO:0000256" key="1">
    <source>
        <dbReference type="ARBA" id="ARBA00004141"/>
    </source>
</evidence>
<evidence type="ECO:0000256" key="2">
    <source>
        <dbReference type="ARBA" id="ARBA00007362"/>
    </source>
</evidence>
<dbReference type="AlphaFoldDB" id="A0AA37SUV0"/>
<protein>
    <recommendedName>
        <fullName evidence="7">EamA domain-containing protein</fullName>
    </recommendedName>
</protein>
<feature type="transmembrane region" description="Helical" evidence="6">
    <location>
        <begin position="35"/>
        <end position="52"/>
    </location>
</feature>
<gene>
    <name evidence="8" type="ORF">GCM10007852_07760</name>
</gene>
<evidence type="ECO:0000259" key="7">
    <source>
        <dbReference type="Pfam" id="PF00892"/>
    </source>
</evidence>
<sequence>MLSVGIRFAIATLLIGIWCVIQQRSFKLTLHQHKLMAMAGVFLYCLDYSLLYAAQQHIVSALLAVLSSAVIYFNVVLRRFVLKKPIRIEVVAGATVGLIGICLIFVPELQGMSATQGLAAGLLFALGSFFSAAIGNVLSEKILDTQVSVLQMNFWAMLYGVVVTLGIVMLSNVPLVVPNKASYYYSLLYLAIFGSVIAFGAYMRLVQQIGSDKAAYVVLIYPIVALIISTIFENYIWTVSSLIGVLLVLVGNAIAMGKLTLRRLQRKVS</sequence>
<feature type="transmembrane region" description="Helical" evidence="6">
    <location>
        <begin position="58"/>
        <end position="76"/>
    </location>
</feature>
<dbReference type="InterPro" id="IPR050638">
    <property type="entry name" value="AA-Vitamin_Transporters"/>
</dbReference>
<comment type="caution">
    <text evidence="8">The sequence shown here is derived from an EMBL/GenBank/DDBJ whole genome shotgun (WGS) entry which is preliminary data.</text>
</comment>
<keyword evidence="3 6" id="KW-0812">Transmembrane</keyword>
<feature type="transmembrane region" description="Helical" evidence="6">
    <location>
        <begin position="118"/>
        <end position="138"/>
    </location>
</feature>
<evidence type="ECO:0000256" key="3">
    <source>
        <dbReference type="ARBA" id="ARBA00022692"/>
    </source>
</evidence>
<dbReference type="PANTHER" id="PTHR32322">
    <property type="entry name" value="INNER MEMBRANE TRANSPORTER"/>
    <property type="match status" value="1"/>
</dbReference>
<dbReference type="EMBL" id="BSOT01000005">
    <property type="protein sequence ID" value="GLR69868.1"/>
    <property type="molecule type" value="Genomic_DNA"/>
</dbReference>
<dbReference type="Proteomes" id="UP001156601">
    <property type="component" value="Unassembled WGS sequence"/>
</dbReference>
<evidence type="ECO:0000256" key="6">
    <source>
        <dbReference type="SAM" id="Phobius"/>
    </source>
</evidence>
<accession>A0AA37SUV0</accession>
<feature type="transmembrane region" description="Helical" evidence="6">
    <location>
        <begin position="183"/>
        <end position="202"/>
    </location>
</feature>
<keyword evidence="5 6" id="KW-0472">Membrane</keyword>